<dbReference type="Gramene" id="TuG1812G0600000998.01.T01">
    <property type="protein sequence ID" value="TuG1812G0600000998.01.T01"/>
    <property type="gene ID" value="TuG1812G0600000998.01"/>
</dbReference>
<proteinExistence type="predicted"/>
<accession>A0A8R7QKK4</accession>
<evidence type="ECO:0000313" key="1">
    <source>
        <dbReference type="EnsemblPlants" id="TuG1812G0600000998.01.T01"/>
    </source>
</evidence>
<protein>
    <submittedName>
        <fullName evidence="1">Uncharacterized protein</fullName>
    </submittedName>
</protein>
<keyword evidence="2" id="KW-1185">Reference proteome</keyword>
<dbReference type="Proteomes" id="UP000015106">
    <property type="component" value="Chromosome 6"/>
</dbReference>
<sequence length="73" mass="8442">MPPFKITGKGLELMSEEEYLRVINSGIKYAVECNNCNRSDKKITGDDVYRYMKMRGVTSFSPKFLQETILDKL</sequence>
<reference evidence="2" key="1">
    <citation type="journal article" date="2013" name="Nature">
        <title>Draft genome of the wheat A-genome progenitor Triticum urartu.</title>
        <authorList>
            <person name="Ling H.Q."/>
            <person name="Zhao S."/>
            <person name="Liu D."/>
            <person name="Wang J."/>
            <person name="Sun H."/>
            <person name="Zhang C."/>
            <person name="Fan H."/>
            <person name="Li D."/>
            <person name="Dong L."/>
            <person name="Tao Y."/>
            <person name="Gao C."/>
            <person name="Wu H."/>
            <person name="Li Y."/>
            <person name="Cui Y."/>
            <person name="Guo X."/>
            <person name="Zheng S."/>
            <person name="Wang B."/>
            <person name="Yu K."/>
            <person name="Liang Q."/>
            <person name="Yang W."/>
            <person name="Lou X."/>
            <person name="Chen J."/>
            <person name="Feng M."/>
            <person name="Jian J."/>
            <person name="Zhang X."/>
            <person name="Luo G."/>
            <person name="Jiang Y."/>
            <person name="Liu J."/>
            <person name="Wang Z."/>
            <person name="Sha Y."/>
            <person name="Zhang B."/>
            <person name="Wu H."/>
            <person name="Tang D."/>
            <person name="Shen Q."/>
            <person name="Xue P."/>
            <person name="Zou S."/>
            <person name="Wang X."/>
            <person name="Liu X."/>
            <person name="Wang F."/>
            <person name="Yang Y."/>
            <person name="An X."/>
            <person name="Dong Z."/>
            <person name="Zhang K."/>
            <person name="Zhang X."/>
            <person name="Luo M.C."/>
            <person name="Dvorak J."/>
            <person name="Tong Y."/>
            <person name="Wang J."/>
            <person name="Yang H."/>
            <person name="Li Z."/>
            <person name="Wang D."/>
            <person name="Zhang A."/>
            <person name="Wang J."/>
        </authorList>
    </citation>
    <scope>NUCLEOTIDE SEQUENCE</scope>
    <source>
        <strain evidence="2">cv. G1812</strain>
    </source>
</reference>
<dbReference type="EnsemblPlants" id="TuG1812G0600000998.01.T01">
    <property type="protein sequence ID" value="TuG1812G0600000998.01.T01"/>
    <property type="gene ID" value="TuG1812G0600000998.01"/>
</dbReference>
<evidence type="ECO:0000313" key="2">
    <source>
        <dbReference type="Proteomes" id="UP000015106"/>
    </source>
</evidence>
<name>A0A8R7QKK4_TRIUA</name>
<organism evidence="1 2">
    <name type="scientific">Triticum urartu</name>
    <name type="common">Red wild einkorn</name>
    <name type="synonym">Crithodium urartu</name>
    <dbReference type="NCBI Taxonomy" id="4572"/>
    <lineage>
        <taxon>Eukaryota</taxon>
        <taxon>Viridiplantae</taxon>
        <taxon>Streptophyta</taxon>
        <taxon>Embryophyta</taxon>
        <taxon>Tracheophyta</taxon>
        <taxon>Spermatophyta</taxon>
        <taxon>Magnoliopsida</taxon>
        <taxon>Liliopsida</taxon>
        <taxon>Poales</taxon>
        <taxon>Poaceae</taxon>
        <taxon>BOP clade</taxon>
        <taxon>Pooideae</taxon>
        <taxon>Triticodae</taxon>
        <taxon>Triticeae</taxon>
        <taxon>Triticinae</taxon>
        <taxon>Triticum</taxon>
    </lineage>
</organism>
<dbReference type="AlphaFoldDB" id="A0A8R7QKK4"/>
<reference evidence="1" key="2">
    <citation type="submission" date="2018-03" db="EMBL/GenBank/DDBJ databases">
        <title>The Triticum urartu genome reveals the dynamic nature of wheat genome evolution.</title>
        <authorList>
            <person name="Ling H."/>
            <person name="Ma B."/>
            <person name="Shi X."/>
            <person name="Liu H."/>
            <person name="Dong L."/>
            <person name="Sun H."/>
            <person name="Cao Y."/>
            <person name="Gao Q."/>
            <person name="Zheng S."/>
            <person name="Li Y."/>
            <person name="Yu Y."/>
            <person name="Du H."/>
            <person name="Qi M."/>
            <person name="Li Y."/>
            <person name="Yu H."/>
            <person name="Cui Y."/>
            <person name="Wang N."/>
            <person name="Chen C."/>
            <person name="Wu H."/>
            <person name="Zhao Y."/>
            <person name="Zhang J."/>
            <person name="Li Y."/>
            <person name="Zhou W."/>
            <person name="Zhang B."/>
            <person name="Hu W."/>
            <person name="Eijk M."/>
            <person name="Tang J."/>
            <person name="Witsenboer H."/>
            <person name="Zhao S."/>
            <person name="Li Z."/>
            <person name="Zhang A."/>
            <person name="Wang D."/>
            <person name="Liang C."/>
        </authorList>
    </citation>
    <scope>NUCLEOTIDE SEQUENCE [LARGE SCALE GENOMIC DNA]</scope>
    <source>
        <strain evidence="1">cv. G1812</strain>
    </source>
</reference>
<reference evidence="1" key="3">
    <citation type="submission" date="2022-06" db="UniProtKB">
        <authorList>
            <consortium name="EnsemblPlants"/>
        </authorList>
    </citation>
    <scope>IDENTIFICATION</scope>
</reference>